<dbReference type="InterPro" id="IPR023214">
    <property type="entry name" value="HAD_sf"/>
</dbReference>
<dbReference type="Gene3D" id="3.40.50.1000">
    <property type="entry name" value="HAD superfamily/HAD-like"/>
    <property type="match status" value="1"/>
</dbReference>
<evidence type="ECO:0000256" key="1">
    <source>
        <dbReference type="ARBA" id="ARBA00022723"/>
    </source>
</evidence>
<dbReference type="InterPro" id="IPR036412">
    <property type="entry name" value="HAD-like_sf"/>
</dbReference>
<dbReference type="PRINTS" id="PR00119">
    <property type="entry name" value="CATATPASE"/>
</dbReference>
<comment type="caution">
    <text evidence="2">The sequence shown here is derived from an EMBL/GenBank/DDBJ whole genome shotgun (WGS) entry which is preliminary data.</text>
</comment>
<feature type="non-terminal residue" evidence="2">
    <location>
        <position position="41"/>
    </location>
</feature>
<protein>
    <submittedName>
        <fullName evidence="2">Putative copper-transporting ATPase HMA5-like</fullName>
    </submittedName>
</protein>
<organism evidence="2 3">
    <name type="scientific">Trifolium medium</name>
    <dbReference type="NCBI Taxonomy" id="97028"/>
    <lineage>
        <taxon>Eukaryota</taxon>
        <taxon>Viridiplantae</taxon>
        <taxon>Streptophyta</taxon>
        <taxon>Embryophyta</taxon>
        <taxon>Tracheophyta</taxon>
        <taxon>Spermatophyta</taxon>
        <taxon>Magnoliopsida</taxon>
        <taxon>eudicotyledons</taxon>
        <taxon>Gunneridae</taxon>
        <taxon>Pentapetalae</taxon>
        <taxon>rosids</taxon>
        <taxon>fabids</taxon>
        <taxon>Fabales</taxon>
        <taxon>Fabaceae</taxon>
        <taxon>Papilionoideae</taxon>
        <taxon>50 kb inversion clade</taxon>
        <taxon>NPAAA clade</taxon>
        <taxon>Hologalegina</taxon>
        <taxon>IRL clade</taxon>
        <taxon>Trifolieae</taxon>
        <taxon>Trifolium</taxon>
    </lineage>
</organism>
<sequence>MQMKGMIVAVVGDGVNDSPALAAADIGMAIGAGTDIAIEAA</sequence>
<keyword evidence="3" id="KW-1185">Reference proteome</keyword>
<evidence type="ECO:0000313" key="2">
    <source>
        <dbReference type="EMBL" id="MCI96965.1"/>
    </source>
</evidence>
<evidence type="ECO:0000313" key="3">
    <source>
        <dbReference type="Proteomes" id="UP000265520"/>
    </source>
</evidence>
<dbReference type="GO" id="GO:0046872">
    <property type="term" value="F:metal ion binding"/>
    <property type="evidence" value="ECO:0007669"/>
    <property type="project" value="UniProtKB-KW"/>
</dbReference>
<dbReference type="SUPFAM" id="SSF56784">
    <property type="entry name" value="HAD-like"/>
    <property type="match status" value="1"/>
</dbReference>
<keyword evidence="1" id="KW-0479">Metal-binding</keyword>
<name>A0A392WE47_9FABA</name>
<accession>A0A392WE47</accession>
<dbReference type="PANTHER" id="PTHR46594:SF2">
    <property type="entry name" value="COPPER-TRANSPORTING ATPASE HMA4"/>
    <property type="match status" value="1"/>
</dbReference>
<proteinExistence type="predicted"/>
<reference evidence="2 3" key="1">
    <citation type="journal article" date="2018" name="Front. Plant Sci.">
        <title>Red Clover (Trifolium pratense) and Zigzag Clover (T. medium) - A Picture of Genomic Similarities and Differences.</title>
        <authorList>
            <person name="Dluhosova J."/>
            <person name="Istvanek J."/>
            <person name="Nedelnik J."/>
            <person name="Repkova J."/>
        </authorList>
    </citation>
    <scope>NUCLEOTIDE SEQUENCE [LARGE SCALE GENOMIC DNA]</scope>
    <source>
        <strain evidence="3">cv. 10/8</strain>
        <tissue evidence="2">Leaf</tissue>
    </source>
</reference>
<dbReference type="Proteomes" id="UP000265520">
    <property type="component" value="Unassembled WGS sequence"/>
</dbReference>
<dbReference type="AlphaFoldDB" id="A0A392WE47"/>
<dbReference type="PANTHER" id="PTHR46594">
    <property type="entry name" value="P-TYPE CATION-TRANSPORTING ATPASE"/>
    <property type="match status" value="1"/>
</dbReference>
<dbReference type="EMBL" id="LXQA011429487">
    <property type="protein sequence ID" value="MCI96965.1"/>
    <property type="molecule type" value="Genomic_DNA"/>
</dbReference>